<evidence type="ECO:0000313" key="11">
    <source>
        <dbReference type="Proteomes" id="UP001610446"/>
    </source>
</evidence>
<organism evidence="10 11">
    <name type="scientific">Aspergillus pseudoustus</name>
    <dbReference type="NCBI Taxonomy" id="1810923"/>
    <lineage>
        <taxon>Eukaryota</taxon>
        <taxon>Fungi</taxon>
        <taxon>Dikarya</taxon>
        <taxon>Ascomycota</taxon>
        <taxon>Pezizomycotina</taxon>
        <taxon>Eurotiomycetes</taxon>
        <taxon>Eurotiomycetidae</taxon>
        <taxon>Eurotiales</taxon>
        <taxon>Aspergillaceae</taxon>
        <taxon>Aspergillus</taxon>
        <taxon>Aspergillus subgen. Nidulantes</taxon>
    </lineage>
</organism>
<comment type="caution">
    <text evidence="10">The sequence shown here is derived from an EMBL/GenBank/DDBJ whole genome shotgun (WGS) entry which is preliminary data.</text>
</comment>
<dbReference type="Gene3D" id="3.30.200.20">
    <property type="entry name" value="Phosphorylase Kinase, domain 1"/>
    <property type="match status" value="1"/>
</dbReference>
<evidence type="ECO:0000259" key="9">
    <source>
        <dbReference type="PROSITE" id="PS50011"/>
    </source>
</evidence>
<dbReference type="InterPro" id="IPR051334">
    <property type="entry name" value="SRPK"/>
</dbReference>
<evidence type="ECO:0000256" key="2">
    <source>
        <dbReference type="ARBA" id="ARBA00022527"/>
    </source>
</evidence>
<proteinExistence type="predicted"/>
<dbReference type="Pfam" id="PF00069">
    <property type="entry name" value="Pkinase"/>
    <property type="match status" value="1"/>
</dbReference>
<keyword evidence="11" id="KW-1185">Reference proteome</keyword>
<comment type="catalytic activity">
    <reaction evidence="7">
        <text>L-threonyl-[protein] + ATP = O-phospho-L-threonyl-[protein] + ADP + H(+)</text>
        <dbReference type="Rhea" id="RHEA:46608"/>
        <dbReference type="Rhea" id="RHEA-COMP:11060"/>
        <dbReference type="Rhea" id="RHEA-COMP:11605"/>
        <dbReference type="ChEBI" id="CHEBI:15378"/>
        <dbReference type="ChEBI" id="CHEBI:30013"/>
        <dbReference type="ChEBI" id="CHEBI:30616"/>
        <dbReference type="ChEBI" id="CHEBI:61977"/>
        <dbReference type="ChEBI" id="CHEBI:456216"/>
        <dbReference type="EC" id="2.7.11.1"/>
    </reaction>
</comment>
<dbReference type="InterPro" id="IPR000719">
    <property type="entry name" value="Prot_kinase_dom"/>
</dbReference>
<dbReference type="PROSITE" id="PS50011">
    <property type="entry name" value="PROTEIN_KINASE_DOM"/>
    <property type="match status" value="1"/>
</dbReference>
<evidence type="ECO:0000256" key="1">
    <source>
        <dbReference type="ARBA" id="ARBA00012513"/>
    </source>
</evidence>
<dbReference type="InterPro" id="IPR011009">
    <property type="entry name" value="Kinase-like_dom_sf"/>
</dbReference>
<sequence length="345" mass="39380">MRITQLSRCSTFITNRAYSPCYVTGSDFQSRLLRFTSSGFDVIDSGTDIEEETIPGYLAERYYPVKIGEIFISHTNENGYRILKVHVRSWRSPQEVEVLEHLRSLPEEHPGARHVRLSTDWLEVVGPHGVHPCLLYEAAGIELHDFPNVRYVLLALDYLHRVKIIHTDVQPNNLLLGIDDESILSEIEDDEISKPSPRKQLPDRIIYATRGMPARIAESGNQDGLVMPSVYRAPEALLGMEWDNKIDIWAVGQMAWTLFEKRHLLNAGSLDTELDDAMRYAEMIVLLGSPSCEFWDGAKTLKFWEGDGNWRDLAEIPTQTLEARESGLEGDSKISFLEFLRKTFQ</sequence>
<dbReference type="EC" id="2.7.11.1" evidence="1"/>
<accession>A0ABR4K8A3</accession>
<keyword evidence="3" id="KW-0808">Transferase</keyword>
<evidence type="ECO:0000313" key="10">
    <source>
        <dbReference type="EMBL" id="KAL2848528.1"/>
    </source>
</evidence>
<keyword evidence="6" id="KW-0067">ATP-binding</keyword>
<evidence type="ECO:0000256" key="7">
    <source>
        <dbReference type="ARBA" id="ARBA00047899"/>
    </source>
</evidence>
<evidence type="ECO:0000256" key="4">
    <source>
        <dbReference type="ARBA" id="ARBA00022741"/>
    </source>
</evidence>
<dbReference type="EMBL" id="JBFXLU010000048">
    <property type="protein sequence ID" value="KAL2848528.1"/>
    <property type="molecule type" value="Genomic_DNA"/>
</dbReference>
<gene>
    <name evidence="10" type="ORF">BJY01DRAFT_233838</name>
</gene>
<reference evidence="10 11" key="1">
    <citation type="submission" date="2024-07" db="EMBL/GenBank/DDBJ databases">
        <title>Section-level genome sequencing and comparative genomics of Aspergillus sections Usti and Cavernicolus.</title>
        <authorList>
            <consortium name="Lawrence Berkeley National Laboratory"/>
            <person name="Nybo J.L."/>
            <person name="Vesth T.C."/>
            <person name="Theobald S."/>
            <person name="Frisvad J.C."/>
            <person name="Larsen T.O."/>
            <person name="Kjaerboelling I."/>
            <person name="Rothschild-Mancinelli K."/>
            <person name="Lyhne E.K."/>
            <person name="Kogle M.E."/>
            <person name="Barry K."/>
            <person name="Clum A."/>
            <person name="Na H."/>
            <person name="Ledsgaard L."/>
            <person name="Lin J."/>
            <person name="Lipzen A."/>
            <person name="Kuo A."/>
            <person name="Riley R."/>
            <person name="Mondo S."/>
            <person name="Labutti K."/>
            <person name="Haridas S."/>
            <person name="Pangalinan J."/>
            <person name="Salamov A.A."/>
            <person name="Simmons B.A."/>
            <person name="Magnuson J.K."/>
            <person name="Chen J."/>
            <person name="Drula E."/>
            <person name="Henrissat B."/>
            <person name="Wiebenga A."/>
            <person name="Lubbers R.J."/>
            <person name="Gomes A.C."/>
            <person name="Makela M.R."/>
            <person name="Stajich J."/>
            <person name="Grigoriev I.V."/>
            <person name="Mortensen U.H."/>
            <person name="De Vries R.P."/>
            <person name="Baker S.E."/>
            <person name="Andersen M.R."/>
        </authorList>
    </citation>
    <scope>NUCLEOTIDE SEQUENCE [LARGE SCALE GENOMIC DNA]</scope>
    <source>
        <strain evidence="10 11">CBS 123904</strain>
    </source>
</reference>
<evidence type="ECO:0000256" key="6">
    <source>
        <dbReference type="ARBA" id="ARBA00022840"/>
    </source>
</evidence>
<dbReference type="PANTHER" id="PTHR47634">
    <property type="entry name" value="PROTEIN KINASE DOMAIN-CONTAINING PROTEIN-RELATED"/>
    <property type="match status" value="1"/>
</dbReference>
<keyword evidence="5" id="KW-0418">Kinase</keyword>
<dbReference type="Gene3D" id="1.10.510.10">
    <property type="entry name" value="Transferase(Phosphotransferase) domain 1"/>
    <property type="match status" value="1"/>
</dbReference>
<feature type="domain" description="Protein kinase" evidence="9">
    <location>
        <begin position="29"/>
        <end position="345"/>
    </location>
</feature>
<protein>
    <recommendedName>
        <fullName evidence="1">non-specific serine/threonine protein kinase</fullName>
        <ecNumber evidence="1">2.7.11.1</ecNumber>
    </recommendedName>
</protein>
<evidence type="ECO:0000256" key="8">
    <source>
        <dbReference type="ARBA" id="ARBA00048679"/>
    </source>
</evidence>
<comment type="catalytic activity">
    <reaction evidence="8">
        <text>L-seryl-[protein] + ATP = O-phospho-L-seryl-[protein] + ADP + H(+)</text>
        <dbReference type="Rhea" id="RHEA:17989"/>
        <dbReference type="Rhea" id="RHEA-COMP:9863"/>
        <dbReference type="Rhea" id="RHEA-COMP:11604"/>
        <dbReference type="ChEBI" id="CHEBI:15378"/>
        <dbReference type="ChEBI" id="CHEBI:29999"/>
        <dbReference type="ChEBI" id="CHEBI:30616"/>
        <dbReference type="ChEBI" id="CHEBI:83421"/>
        <dbReference type="ChEBI" id="CHEBI:456216"/>
        <dbReference type="EC" id="2.7.11.1"/>
    </reaction>
</comment>
<dbReference type="PANTHER" id="PTHR47634:SF9">
    <property type="entry name" value="PROTEIN KINASE DOMAIN-CONTAINING PROTEIN-RELATED"/>
    <property type="match status" value="1"/>
</dbReference>
<evidence type="ECO:0000256" key="5">
    <source>
        <dbReference type="ARBA" id="ARBA00022777"/>
    </source>
</evidence>
<dbReference type="SMART" id="SM00220">
    <property type="entry name" value="S_TKc"/>
    <property type="match status" value="1"/>
</dbReference>
<dbReference type="Proteomes" id="UP001610446">
    <property type="component" value="Unassembled WGS sequence"/>
</dbReference>
<name>A0ABR4K8A3_9EURO</name>
<keyword evidence="2" id="KW-0723">Serine/threonine-protein kinase</keyword>
<evidence type="ECO:0000256" key="3">
    <source>
        <dbReference type="ARBA" id="ARBA00022679"/>
    </source>
</evidence>
<dbReference type="SUPFAM" id="SSF56112">
    <property type="entry name" value="Protein kinase-like (PK-like)"/>
    <property type="match status" value="1"/>
</dbReference>
<keyword evidence="4" id="KW-0547">Nucleotide-binding</keyword>